<reference evidence="2" key="1">
    <citation type="submission" date="2014-12" db="EMBL/GenBank/DDBJ databases">
        <title>Parallel Evolution in Life History Adaptation Evident in the Tissue-Specific Poeciliopsis prolifica transcriptome.</title>
        <authorList>
            <person name="Jue N.K."/>
            <person name="Foley R.J."/>
            <person name="Obergfell C."/>
            <person name="Reznick D.N."/>
            <person name="O'Neill R.J."/>
            <person name="O'Neill M.J."/>
        </authorList>
    </citation>
    <scope>NUCLEOTIDE SEQUENCE</scope>
</reference>
<evidence type="ECO:0000313" key="2">
    <source>
        <dbReference type="EMBL" id="JAO05406.1"/>
    </source>
</evidence>
<proteinExistence type="predicted"/>
<feature type="compositionally biased region" description="Polar residues" evidence="1">
    <location>
        <begin position="80"/>
        <end position="100"/>
    </location>
</feature>
<accession>A0A0S7ERC2</accession>
<gene>
    <name evidence="2" type="primary">PPUP8948</name>
</gene>
<dbReference type="EMBL" id="GBYX01476271">
    <property type="protein sequence ID" value="JAO05406.1"/>
    <property type="molecule type" value="Transcribed_RNA"/>
</dbReference>
<sequence length="109" mass="11891">MNELNLKRPEPLSWTQSPTEPCWDQSEDLAHHPAGSDPIQRYRSCSLNMCSQARARSPKAAGPEPVLVLWRVGSLGPISSCKQEADSVTRTTGPGSSCRKTGSDPEQRS</sequence>
<feature type="region of interest" description="Disordered" evidence="1">
    <location>
        <begin position="1"/>
        <end position="38"/>
    </location>
</feature>
<feature type="region of interest" description="Disordered" evidence="1">
    <location>
        <begin position="79"/>
        <end position="109"/>
    </location>
</feature>
<dbReference type="AlphaFoldDB" id="A0A0S7ERC2"/>
<organism evidence="2">
    <name type="scientific">Poeciliopsis prolifica</name>
    <name type="common">blackstripe livebearer</name>
    <dbReference type="NCBI Taxonomy" id="188132"/>
    <lineage>
        <taxon>Eukaryota</taxon>
        <taxon>Metazoa</taxon>
        <taxon>Chordata</taxon>
        <taxon>Craniata</taxon>
        <taxon>Vertebrata</taxon>
        <taxon>Euteleostomi</taxon>
        <taxon>Actinopterygii</taxon>
        <taxon>Neopterygii</taxon>
        <taxon>Teleostei</taxon>
        <taxon>Neoteleostei</taxon>
        <taxon>Acanthomorphata</taxon>
        <taxon>Ovalentaria</taxon>
        <taxon>Atherinomorphae</taxon>
        <taxon>Cyprinodontiformes</taxon>
        <taxon>Poeciliidae</taxon>
        <taxon>Poeciliinae</taxon>
        <taxon>Poeciliopsis</taxon>
    </lineage>
</organism>
<feature type="compositionally biased region" description="Basic and acidic residues" evidence="1">
    <location>
        <begin position="1"/>
        <end position="10"/>
    </location>
</feature>
<protein>
    <submittedName>
        <fullName evidence="2">PPUP8948</fullName>
    </submittedName>
</protein>
<evidence type="ECO:0000256" key="1">
    <source>
        <dbReference type="SAM" id="MobiDB-lite"/>
    </source>
</evidence>
<name>A0A0S7ERC2_9TELE</name>